<dbReference type="InterPro" id="IPR013762">
    <property type="entry name" value="Integrase-like_cat_sf"/>
</dbReference>
<feature type="region of interest" description="Disordered" evidence="3">
    <location>
        <begin position="311"/>
        <end position="339"/>
    </location>
</feature>
<dbReference type="Pfam" id="PF00589">
    <property type="entry name" value="Phage_integrase"/>
    <property type="match status" value="1"/>
</dbReference>
<feature type="domain" description="Tyr recombinase" evidence="4">
    <location>
        <begin position="134"/>
        <end position="309"/>
    </location>
</feature>
<dbReference type="InterPro" id="IPR011010">
    <property type="entry name" value="DNA_brk_join_enz"/>
</dbReference>
<organism evidence="5 6">
    <name type="scientific">Bradyrhizobium septentrionale</name>
    <dbReference type="NCBI Taxonomy" id="1404411"/>
    <lineage>
        <taxon>Bacteria</taxon>
        <taxon>Pseudomonadati</taxon>
        <taxon>Pseudomonadota</taxon>
        <taxon>Alphaproteobacteria</taxon>
        <taxon>Hyphomicrobiales</taxon>
        <taxon>Nitrobacteraceae</taxon>
        <taxon>Bradyrhizobium</taxon>
    </lineage>
</organism>
<dbReference type="Proteomes" id="UP001432046">
    <property type="component" value="Chromosome"/>
</dbReference>
<protein>
    <submittedName>
        <fullName evidence="5">Tyrosine-type recombinase/integrase</fullName>
    </submittedName>
</protein>
<evidence type="ECO:0000256" key="3">
    <source>
        <dbReference type="SAM" id="MobiDB-lite"/>
    </source>
</evidence>
<dbReference type="PANTHER" id="PTHR30349">
    <property type="entry name" value="PHAGE INTEGRASE-RELATED"/>
    <property type="match status" value="1"/>
</dbReference>
<keyword evidence="1" id="KW-0229">DNA integration</keyword>
<evidence type="ECO:0000256" key="2">
    <source>
        <dbReference type="ARBA" id="ARBA00023172"/>
    </source>
</evidence>
<evidence type="ECO:0000313" key="6">
    <source>
        <dbReference type="Proteomes" id="UP001432046"/>
    </source>
</evidence>
<keyword evidence="6" id="KW-1185">Reference proteome</keyword>
<sequence length="339" mass="37496">MLPIDRSVLALAQLQRSGPRRAAKTGQQPTEIGADRLKPGTVNAAIVSYYSSADWKVLGDGTRSSRRAILERFREECGTFQVAGMHSVAIQKILNRKTPAAQRNWLKALRGWVEHCLTLKMIRKNPLAEVKLAKMPRTGGHHPWETSECEQFEKRHAIGTRARLAYELLLQAGQSRCDVVRMGRQHIRGGMMTMGRQKTGVPFNVEVMPRLQAAIDAMPASNHLTFLVTAQGKPFTAAGFGNYFRDLCREAGLPERCTSHGLRKAAATYLAERGFTDHQLMAWFGWTSISQAQVYTRSANRKRMARDGAKLISGTGIGSPSDPVSQNQSQPIEKTGAGK</sequence>
<dbReference type="InterPro" id="IPR002104">
    <property type="entry name" value="Integrase_catalytic"/>
</dbReference>
<proteinExistence type="predicted"/>
<dbReference type="EMBL" id="CP147711">
    <property type="protein sequence ID" value="WXC78174.1"/>
    <property type="molecule type" value="Genomic_DNA"/>
</dbReference>
<reference evidence="5" key="1">
    <citation type="journal article" date="2021" name="Int. J. Syst. Evol. Microbiol.">
        <title>Bradyrhizobium septentrionale sp. nov. (sv. septentrionale) and Bradyrhizobium quebecense sp. nov. (sv. septentrionale) associated with legumes native to Canada possess rearranged symbiosis genes and numerous insertion sequences.</title>
        <authorList>
            <person name="Bromfield E.S.P."/>
            <person name="Cloutier S."/>
        </authorList>
    </citation>
    <scope>NUCLEOTIDE SEQUENCE</scope>
    <source>
        <strain evidence="5">5S5</strain>
    </source>
</reference>
<dbReference type="PANTHER" id="PTHR30349:SF90">
    <property type="entry name" value="TYROSINE RECOMBINASE XERD"/>
    <property type="match status" value="1"/>
</dbReference>
<evidence type="ECO:0000256" key="1">
    <source>
        <dbReference type="ARBA" id="ARBA00022908"/>
    </source>
</evidence>
<name>A0ABZ2NUH8_9BRAD</name>
<evidence type="ECO:0000313" key="5">
    <source>
        <dbReference type="EMBL" id="WXC78174.1"/>
    </source>
</evidence>
<accession>A0ABZ2NUH8</accession>
<dbReference type="Gene3D" id="1.10.443.10">
    <property type="entry name" value="Intergrase catalytic core"/>
    <property type="match status" value="1"/>
</dbReference>
<dbReference type="RefSeq" id="WP_051346810.1">
    <property type="nucleotide sequence ID" value="NZ_CP147708.1"/>
</dbReference>
<dbReference type="PROSITE" id="PS51898">
    <property type="entry name" value="TYR_RECOMBINASE"/>
    <property type="match status" value="1"/>
</dbReference>
<feature type="compositionally biased region" description="Polar residues" evidence="3">
    <location>
        <begin position="322"/>
        <end position="332"/>
    </location>
</feature>
<keyword evidence="2" id="KW-0233">DNA recombination</keyword>
<dbReference type="InterPro" id="IPR050090">
    <property type="entry name" value="Tyrosine_recombinase_XerCD"/>
</dbReference>
<gene>
    <name evidence="5" type="ORF">WDK88_32905</name>
</gene>
<reference evidence="5" key="2">
    <citation type="submission" date="2024-03" db="EMBL/GenBank/DDBJ databases">
        <authorList>
            <person name="Bromfield E.S.P."/>
            <person name="Cloutier S."/>
        </authorList>
    </citation>
    <scope>NUCLEOTIDE SEQUENCE</scope>
    <source>
        <strain evidence="5">5S5</strain>
    </source>
</reference>
<dbReference type="SUPFAM" id="SSF56349">
    <property type="entry name" value="DNA breaking-rejoining enzymes"/>
    <property type="match status" value="1"/>
</dbReference>
<evidence type="ECO:0000259" key="4">
    <source>
        <dbReference type="PROSITE" id="PS51898"/>
    </source>
</evidence>